<evidence type="ECO:0000313" key="2">
    <source>
        <dbReference type="Proteomes" id="UP000017831"/>
    </source>
</evidence>
<sequence>MEEDFKKALESTLGRKYIDSIVEQVMDSPARFDDLYALTEHEEEKIAWRATWACEKLSILAPSLLISKREELMQRAMQCPHGGIRRLLLNTLLHLPVPKPINVAFLDFCLNGMLSPAETVAGQAVCMKLAYAICLKEPELMGELEAYLENMEPEYYTAAVQCARNNILKKIRK</sequence>
<dbReference type="PATRIC" id="fig|1121098.3.peg.1458"/>
<evidence type="ECO:0000313" key="1">
    <source>
        <dbReference type="EMBL" id="EOA55799.1"/>
    </source>
</evidence>
<accession>U6RGQ2</accession>
<dbReference type="AlphaFoldDB" id="U6RGQ2"/>
<dbReference type="Proteomes" id="UP000017831">
    <property type="component" value="Unassembled WGS sequence"/>
</dbReference>
<dbReference type="STRING" id="1121098.HMPREF1534_01437"/>
<reference evidence="1 2" key="1">
    <citation type="submission" date="2013-04" db="EMBL/GenBank/DDBJ databases">
        <title>The Genome Sequence of Bacteroides massiliensis DSM 17679.</title>
        <authorList>
            <consortium name="The Broad Institute Genomics Platform"/>
            <person name="Earl A."/>
            <person name="Ward D."/>
            <person name="Feldgarden M."/>
            <person name="Gevers D."/>
            <person name="Martens E."/>
            <person name="Fenner L."/>
            <person name="Roux V."/>
            <person name="Mallet M.N."/>
            <person name="Raoult D."/>
            <person name="Walker B."/>
            <person name="Young S."/>
            <person name="Zeng Q."/>
            <person name="Gargeya S."/>
            <person name="Fitzgerald M."/>
            <person name="Haas B."/>
            <person name="Abouelleil A."/>
            <person name="Allen A.W."/>
            <person name="Alvarado L."/>
            <person name="Arachchi H.M."/>
            <person name="Berlin A.M."/>
            <person name="Chapman S.B."/>
            <person name="Gainer-Dewar J."/>
            <person name="Goldberg J."/>
            <person name="Griggs A."/>
            <person name="Gujja S."/>
            <person name="Hansen M."/>
            <person name="Howarth C."/>
            <person name="Imamovic A."/>
            <person name="Ireland A."/>
            <person name="Larimer J."/>
            <person name="McCowan C."/>
            <person name="Murphy C."/>
            <person name="Pearson M."/>
            <person name="Poon T.W."/>
            <person name="Priest M."/>
            <person name="Roberts A."/>
            <person name="Saif S."/>
            <person name="Shea T."/>
            <person name="Sisk P."/>
            <person name="Sykes S."/>
            <person name="Wortman J."/>
            <person name="Nusbaum C."/>
            <person name="Birren B."/>
        </authorList>
    </citation>
    <scope>NUCLEOTIDE SEQUENCE [LARGE SCALE GENOMIC DNA]</scope>
    <source>
        <strain evidence="2">B84634 / Timone 84634 / DSM 17679 / JCM 13223</strain>
    </source>
</reference>
<dbReference type="RefSeq" id="WP_005939001.1">
    <property type="nucleotide sequence ID" value="NZ_KB890386.1"/>
</dbReference>
<dbReference type="GeneID" id="60062569"/>
<comment type="caution">
    <text evidence="1">The sequence shown here is derived from an EMBL/GenBank/DDBJ whole genome shotgun (WGS) entry which is preliminary data.</text>
</comment>
<dbReference type="EMBL" id="AQHY01000017">
    <property type="protein sequence ID" value="EOA55799.1"/>
    <property type="molecule type" value="Genomic_DNA"/>
</dbReference>
<dbReference type="eggNOG" id="ENOG502ZC4W">
    <property type="taxonomic scope" value="Bacteria"/>
</dbReference>
<dbReference type="HOGENOM" id="CLU_128736_0_0_10"/>
<dbReference type="OrthoDB" id="979487at2"/>
<keyword evidence="2" id="KW-1185">Reference proteome</keyword>
<gene>
    <name evidence="1" type="ORF">HMPREF1534_01437</name>
</gene>
<name>U6RGQ2_9BACT</name>
<protein>
    <submittedName>
        <fullName evidence="1">Uncharacterized protein</fullName>
    </submittedName>
</protein>
<organism evidence="1 2">
    <name type="scientific">Phocaeicola massiliensis B84634 = Timone 84634 = DSM 17679 = JCM 13223</name>
    <dbReference type="NCBI Taxonomy" id="1121098"/>
    <lineage>
        <taxon>Bacteria</taxon>
        <taxon>Pseudomonadati</taxon>
        <taxon>Bacteroidota</taxon>
        <taxon>Bacteroidia</taxon>
        <taxon>Bacteroidales</taxon>
        <taxon>Bacteroidaceae</taxon>
        <taxon>Phocaeicola</taxon>
    </lineage>
</organism>
<proteinExistence type="predicted"/>